<keyword evidence="3" id="KW-1185">Reference proteome</keyword>
<proteinExistence type="predicted"/>
<reference evidence="2 3" key="1">
    <citation type="journal article" date="2018" name="Nat. Ecol. Evol.">
        <title>Shark genomes provide insights into elasmobranch evolution and the origin of vertebrates.</title>
        <authorList>
            <person name="Hara Y"/>
            <person name="Yamaguchi K"/>
            <person name="Onimaru K"/>
            <person name="Kadota M"/>
            <person name="Koyanagi M"/>
            <person name="Keeley SD"/>
            <person name="Tatsumi K"/>
            <person name="Tanaka K"/>
            <person name="Motone F"/>
            <person name="Kageyama Y"/>
            <person name="Nozu R"/>
            <person name="Adachi N"/>
            <person name="Nishimura O"/>
            <person name="Nakagawa R"/>
            <person name="Tanegashima C"/>
            <person name="Kiyatake I"/>
            <person name="Matsumoto R"/>
            <person name="Murakumo K"/>
            <person name="Nishida K"/>
            <person name="Terakita A"/>
            <person name="Kuratani S"/>
            <person name="Sato K"/>
            <person name="Hyodo S Kuraku.S."/>
        </authorList>
    </citation>
    <scope>NUCLEOTIDE SEQUENCE [LARGE SCALE GENOMIC DNA]</scope>
</reference>
<comment type="caution">
    <text evidence="2">The sequence shown here is derived from an EMBL/GenBank/DDBJ whole genome shotgun (WGS) entry which is preliminary data.</text>
</comment>
<sequence>DGLGSRGLPDSPSECWGSGPSARALGGQALAGALEDEELEEGDGEEAGEPGNGNAAWREAWGPGPGSG</sequence>
<evidence type="ECO:0000313" key="2">
    <source>
        <dbReference type="EMBL" id="GCC45346.1"/>
    </source>
</evidence>
<organism evidence="2 3">
    <name type="scientific">Chiloscyllium punctatum</name>
    <name type="common">Brownbanded bambooshark</name>
    <name type="synonym">Hemiscyllium punctatum</name>
    <dbReference type="NCBI Taxonomy" id="137246"/>
    <lineage>
        <taxon>Eukaryota</taxon>
        <taxon>Metazoa</taxon>
        <taxon>Chordata</taxon>
        <taxon>Craniata</taxon>
        <taxon>Vertebrata</taxon>
        <taxon>Chondrichthyes</taxon>
        <taxon>Elasmobranchii</taxon>
        <taxon>Galeomorphii</taxon>
        <taxon>Galeoidea</taxon>
        <taxon>Orectolobiformes</taxon>
        <taxon>Hemiscylliidae</taxon>
        <taxon>Chiloscyllium</taxon>
    </lineage>
</organism>
<dbReference type="AlphaFoldDB" id="A0A401TRS9"/>
<dbReference type="EMBL" id="BEZZ01150625">
    <property type="protein sequence ID" value="GCC45346.1"/>
    <property type="molecule type" value="Genomic_DNA"/>
</dbReference>
<evidence type="ECO:0000256" key="1">
    <source>
        <dbReference type="SAM" id="MobiDB-lite"/>
    </source>
</evidence>
<feature type="region of interest" description="Disordered" evidence="1">
    <location>
        <begin position="1"/>
        <end position="68"/>
    </location>
</feature>
<feature type="compositionally biased region" description="Acidic residues" evidence="1">
    <location>
        <begin position="34"/>
        <end position="48"/>
    </location>
</feature>
<feature type="compositionally biased region" description="Low complexity" evidence="1">
    <location>
        <begin position="22"/>
        <end position="33"/>
    </location>
</feature>
<gene>
    <name evidence="2" type="ORF">chiPu_0029194</name>
</gene>
<dbReference type="Proteomes" id="UP000287033">
    <property type="component" value="Unassembled WGS sequence"/>
</dbReference>
<name>A0A401TRS9_CHIPU</name>
<feature type="non-terminal residue" evidence="2">
    <location>
        <position position="1"/>
    </location>
</feature>
<evidence type="ECO:0000313" key="3">
    <source>
        <dbReference type="Proteomes" id="UP000287033"/>
    </source>
</evidence>
<protein>
    <submittedName>
        <fullName evidence="2">Uncharacterized protein</fullName>
    </submittedName>
</protein>
<accession>A0A401TRS9</accession>